<dbReference type="Gene3D" id="1.20.120.530">
    <property type="entry name" value="GntR ligand-binding domain-like"/>
    <property type="match status" value="1"/>
</dbReference>
<dbReference type="RefSeq" id="WP_377365073.1">
    <property type="nucleotide sequence ID" value="NZ_JBHTMN010000003.1"/>
</dbReference>
<keyword evidence="1" id="KW-0805">Transcription regulation</keyword>
<dbReference type="SUPFAM" id="SSF48008">
    <property type="entry name" value="GntR ligand-binding domain-like"/>
    <property type="match status" value="1"/>
</dbReference>
<protein>
    <submittedName>
        <fullName evidence="5">FCD domain-containing protein</fullName>
    </submittedName>
</protein>
<proteinExistence type="predicted"/>
<name>A0ABW4AWB6_9GAMM</name>
<feature type="domain" description="GntR C-terminal" evidence="4">
    <location>
        <begin position="1"/>
        <end position="131"/>
    </location>
</feature>
<organism evidence="5 6">
    <name type="scientific">Rhodanobacter aciditrophus</name>
    <dbReference type="NCBI Taxonomy" id="1623218"/>
    <lineage>
        <taxon>Bacteria</taxon>
        <taxon>Pseudomonadati</taxon>
        <taxon>Pseudomonadota</taxon>
        <taxon>Gammaproteobacteria</taxon>
        <taxon>Lysobacterales</taxon>
        <taxon>Rhodanobacteraceae</taxon>
        <taxon>Rhodanobacter</taxon>
    </lineage>
</organism>
<keyword evidence="6" id="KW-1185">Reference proteome</keyword>
<evidence type="ECO:0000256" key="3">
    <source>
        <dbReference type="ARBA" id="ARBA00023163"/>
    </source>
</evidence>
<dbReference type="PANTHER" id="PTHR43537:SF5">
    <property type="entry name" value="UXU OPERON TRANSCRIPTIONAL REGULATOR"/>
    <property type="match status" value="1"/>
</dbReference>
<dbReference type="PANTHER" id="PTHR43537">
    <property type="entry name" value="TRANSCRIPTIONAL REGULATOR, GNTR FAMILY"/>
    <property type="match status" value="1"/>
</dbReference>
<evidence type="ECO:0000256" key="1">
    <source>
        <dbReference type="ARBA" id="ARBA00023015"/>
    </source>
</evidence>
<dbReference type="InterPro" id="IPR011711">
    <property type="entry name" value="GntR_C"/>
</dbReference>
<keyword evidence="3" id="KW-0804">Transcription</keyword>
<comment type="caution">
    <text evidence="5">The sequence shown here is derived from an EMBL/GenBank/DDBJ whole genome shotgun (WGS) entry which is preliminary data.</text>
</comment>
<dbReference type="Pfam" id="PF07729">
    <property type="entry name" value="FCD"/>
    <property type="match status" value="1"/>
</dbReference>
<gene>
    <name evidence="5" type="ORF">ACFQ45_01830</name>
</gene>
<dbReference type="InterPro" id="IPR008920">
    <property type="entry name" value="TF_FadR/GntR_C"/>
</dbReference>
<sequence>MYETRRLIEEHAATRICVEGIPVPEKMMELHHAMVECYEAKKEDLRAVDFYKHIFMDIGFHGAMVEAIGNPVLLEMYEAMQNRKIQVAYTALSMDPERIHTIIEEHTEIVEALSDRDVTRVVAALEQHLKPIDSIISRLPA</sequence>
<dbReference type="SMART" id="SM00895">
    <property type="entry name" value="FCD"/>
    <property type="match status" value="1"/>
</dbReference>
<accession>A0ABW4AWB6</accession>
<reference evidence="6" key="1">
    <citation type="journal article" date="2019" name="Int. J. Syst. Evol. Microbiol.">
        <title>The Global Catalogue of Microorganisms (GCM) 10K type strain sequencing project: providing services to taxonomists for standard genome sequencing and annotation.</title>
        <authorList>
            <consortium name="The Broad Institute Genomics Platform"/>
            <consortium name="The Broad Institute Genome Sequencing Center for Infectious Disease"/>
            <person name="Wu L."/>
            <person name="Ma J."/>
        </authorList>
    </citation>
    <scope>NUCLEOTIDE SEQUENCE [LARGE SCALE GENOMIC DNA]</scope>
    <source>
        <strain evidence="6">JCM 30774</strain>
    </source>
</reference>
<evidence type="ECO:0000313" key="5">
    <source>
        <dbReference type="EMBL" id="MFD1382088.1"/>
    </source>
</evidence>
<dbReference type="Proteomes" id="UP001597059">
    <property type="component" value="Unassembled WGS sequence"/>
</dbReference>
<evidence type="ECO:0000259" key="4">
    <source>
        <dbReference type="SMART" id="SM00895"/>
    </source>
</evidence>
<evidence type="ECO:0000313" key="6">
    <source>
        <dbReference type="Proteomes" id="UP001597059"/>
    </source>
</evidence>
<dbReference type="EMBL" id="JBHTMN010000003">
    <property type="protein sequence ID" value="MFD1382088.1"/>
    <property type="molecule type" value="Genomic_DNA"/>
</dbReference>
<keyword evidence="2" id="KW-0238">DNA-binding</keyword>
<evidence type="ECO:0000256" key="2">
    <source>
        <dbReference type="ARBA" id="ARBA00023125"/>
    </source>
</evidence>